<keyword evidence="3" id="KW-0677">Repeat</keyword>
<dbReference type="GO" id="GO:2000143">
    <property type="term" value="P:negative regulation of DNA-templated transcription initiation"/>
    <property type="evidence" value="ECO:0007669"/>
    <property type="project" value="TreeGrafter"/>
</dbReference>
<evidence type="ECO:0000256" key="2">
    <source>
        <dbReference type="ARBA" id="ARBA00022490"/>
    </source>
</evidence>
<dbReference type="NCBIfam" id="TIGR00242">
    <property type="entry name" value="division/cell wall cluster transcriptional repressor MraZ"/>
    <property type="match status" value="1"/>
</dbReference>
<dbReference type="Pfam" id="PF02381">
    <property type="entry name" value="MraZ"/>
    <property type="match status" value="2"/>
</dbReference>
<dbReference type="PROSITE" id="PS51740">
    <property type="entry name" value="SPOVT_ABRB"/>
    <property type="match status" value="2"/>
</dbReference>
<dbReference type="InterPro" id="IPR020603">
    <property type="entry name" value="MraZ_dom"/>
</dbReference>
<proteinExistence type="inferred from homology"/>
<dbReference type="KEGG" id="fwa:DCMF_09985"/>
<comment type="subunit">
    <text evidence="7">Forms oligomers.</text>
</comment>
<keyword evidence="5 7" id="KW-0238">DNA-binding</keyword>
<evidence type="ECO:0000313" key="9">
    <source>
        <dbReference type="EMBL" id="ATW25062.1"/>
    </source>
</evidence>
<feature type="domain" description="SpoVT-AbrB" evidence="8">
    <location>
        <begin position="76"/>
        <end position="119"/>
    </location>
</feature>
<protein>
    <recommendedName>
        <fullName evidence="1 7">Transcriptional regulator MraZ</fullName>
    </recommendedName>
</protein>
<dbReference type="CDD" id="cd16320">
    <property type="entry name" value="MraZ_N"/>
    <property type="match status" value="1"/>
</dbReference>
<keyword evidence="9" id="KW-0131">Cell cycle</keyword>
<evidence type="ECO:0000256" key="5">
    <source>
        <dbReference type="ARBA" id="ARBA00023125"/>
    </source>
</evidence>
<dbReference type="GO" id="GO:0009295">
    <property type="term" value="C:nucleoid"/>
    <property type="evidence" value="ECO:0007669"/>
    <property type="project" value="UniProtKB-SubCell"/>
</dbReference>
<evidence type="ECO:0000256" key="1">
    <source>
        <dbReference type="ARBA" id="ARBA00013860"/>
    </source>
</evidence>
<name>A0A3G1KRF5_FORW1</name>
<dbReference type="SUPFAM" id="SSF89447">
    <property type="entry name" value="AbrB/MazE/MraZ-like"/>
    <property type="match status" value="1"/>
</dbReference>
<dbReference type="GO" id="GO:0051301">
    <property type="term" value="P:cell division"/>
    <property type="evidence" value="ECO:0007669"/>
    <property type="project" value="UniProtKB-KW"/>
</dbReference>
<dbReference type="OrthoDB" id="9807753at2"/>
<gene>
    <name evidence="7" type="primary">mraZ</name>
    <name evidence="9" type="ORF">DCMF_09985</name>
</gene>
<keyword evidence="10" id="KW-1185">Reference proteome</keyword>
<dbReference type="CDD" id="cd16321">
    <property type="entry name" value="MraZ_C"/>
    <property type="match status" value="1"/>
</dbReference>
<dbReference type="InterPro" id="IPR035642">
    <property type="entry name" value="MraZ_N"/>
</dbReference>
<dbReference type="InterPro" id="IPR035644">
    <property type="entry name" value="MraZ_C"/>
</dbReference>
<evidence type="ECO:0000259" key="8">
    <source>
        <dbReference type="PROSITE" id="PS51740"/>
    </source>
</evidence>
<sequence length="145" mass="16777">MFMGEFQHTIDPKGRLFIPVKFREGLGETFVVTKGLDNCLFAYSMNEWKTLETKLKALPFTKADARAFMRLFFSGATECELDKQGRILLPANHREYALLDKEVVVIGVSSRVEIWSKERWTAYNEQAGKEYENLAEKLVDFDLEL</sequence>
<dbReference type="GO" id="GO:0003700">
    <property type="term" value="F:DNA-binding transcription factor activity"/>
    <property type="evidence" value="ECO:0007669"/>
    <property type="project" value="UniProtKB-UniRule"/>
</dbReference>
<dbReference type="AlphaFoldDB" id="A0A3G1KRF5"/>
<dbReference type="InterPro" id="IPR003444">
    <property type="entry name" value="MraZ"/>
</dbReference>
<dbReference type="InterPro" id="IPR038619">
    <property type="entry name" value="MraZ_sf"/>
</dbReference>
<dbReference type="InterPro" id="IPR007159">
    <property type="entry name" value="SpoVT-AbrB_dom"/>
</dbReference>
<dbReference type="RefSeq" id="WP_148134305.1">
    <property type="nucleotide sequence ID" value="NZ_CP017634.1"/>
</dbReference>
<evidence type="ECO:0000313" key="10">
    <source>
        <dbReference type="Proteomes" id="UP000323521"/>
    </source>
</evidence>
<evidence type="ECO:0000256" key="7">
    <source>
        <dbReference type="HAMAP-Rule" id="MF_01008"/>
    </source>
</evidence>
<feature type="domain" description="SpoVT-AbrB" evidence="8">
    <location>
        <begin position="5"/>
        <end position="47"/>
    </location>
</feature>
<dbReference type="PANTHER" id="PTHR34701">
    <property type="entry name" value="TRANSCRIPTIONAL REGULATOR MRAZ"/>
    <property type="match status" value="1"/>
</dbReference>
<keyword evidence="9" id="KW-0132">Cell division</keyword>
<keyword evidence="2 7" id="KW-0963">Cytoplasm</keyword>
<evidence type="ECO:0000256" key="6">
    <source>
        <dbReference type="ARBA" id="ARBA00023163"/>
    </source>
</evidence>
<dbReference type="HAMAP" id="MF_01008">
    <property type="entry name" value="MraZ"/>
    <property type="match status" value="1"/>
</dbReference>
<evidence type="ECO:0000256" key="4">
    <source>
        <dbReference type="ARBA" id="ARBA00023015"/>
    </source>
</evidence>
<comment type="subcellular location">
    <subcellularLocation>
        <location evidence="7">Cytoplasm</location>
        <location evidence="7">Nucleoid</location>
    </subcellularLocation>
</comment>
<dbReference type="EMBL" id="CP017634">
    <property type="protein sequence ID" value="ATW25062.1"/>
    <property type="molecule type" value="Genomic_DNA"/>
</dbReference>
<dbReference type="InterPro" id="IPR037914">
    <property type="entry name" value="SpoVT-AbrB_sf"/>
</dbReference>
<accession>A0A3G1KRF5</accession>
<keyword evidence="4 7" id="KW-0805">Transcription regulation</keyword>
<comment type="similarity">
    <text evidence="7">Belongs to the MraZ family.</text>
</comment>
<dbReference type="GO" id="GO:0005737">
    <property type="term" value="C:cytoplasm"/>
    <property type="evidence" value="ECO:0007669"/>
    <property type="project" value="UniProtKB-UniRule"/>
</dbReference>
<keyword evidence="6 7" id="KW-0804">Transcription</keyword>
<dbReference type="GO" id="GO:0000976">
    <property type="term" value="F:transcription cis-regulatory region binding"/>
    <property type="evidence" value="ECO:0007669"/>
    <property type="project" value="TreeGrafter"/>
</dbReference>
<dbReference type="PANTHER" id="PTHR34701:SF1">
    <property type="entry name" value="TRANSCRIPTIONAL REGULATOR MRAZ"/>
    <property type="match status" value="1"/>
</dbReference>
<dbReference type="Gene3D" id="3.40.1550.20">
    <property type="entry name" value="Transcriptional regulator MraZ domain"/>
    <property type="match status" value="1"/>
</dbReference>
<evidence type="ECO:0000256" key="3">
    <source>
        <dbReference type="ARBA" id="ARBA00022737"/>
    </source>
</evidence>
<reference evidence="9 10" key="1">
    <citation type="submission" date="2016-10" db="EMBL/GenBank/DDBJ databases">
        <title>Complete Genome Sequence of Peptococcaceae strain DCMF.</title>
        <authorList>
            <person name="Edwards R.J."/>
            <person name="Holland S.I."/>
            <person name="Deshpande N.P."/>
            <person name="Wong Y.K."/>
            <person name="Ertan H."/>
            <person name="Manefield M."/>
            <person name="Russell T.L."/>
            <person name="Lee M.J."/>
        </authorList>
    </citation>
    <scope>NUCLEOTIDE SEQUENCE [LARGE SCALE GENOMIC DNA]</scope>
    <source>
        <strain evidence="9 10">DCMF</strain>
    </source>
</reference>
<organism evidence="9 10">
    <name type="scientific">Formimonas warabiya</name>
    <dbReference type="NCBI Taxonomy" id="1761012"/>
    <lineage>
        <taxon>Bacteria</taxon>
        <taxon>Bacillati</taxon>
        <taxon>Bacillota</taxon>
        <taxon>Clostridia</taxon>
        <taxon>Eubacteriales</taxon>
        <taxon>Peptococcaceae</taxon>
        <taxon>Candidatus Formimonas</taxon>
    </lineage>
</organism>
<dbReference type="FunFam" id="3.40.1550.20:FF:000002">
    <property type="entry name" value="Transcriptional regulator MraZ"/>
    <property type="match status" value="1"/>
</dbReference>
<dbReference type="Proteomes" id="UP000323521">
    <property type="component" value="Chromosome"/>
</dbReference>